<evidence type="ECO:0000313" key="3">
    <source>
        <dbReference type="EMBL" id="RRB13949.1"/>
    </source>
</evidence>
<dbReference type="SUPFAM" id="SSF52172">
    <property type="entry name" value="CheY-like"/>
    <property type="match status" value="1"/>
</dbReference>
<sequence>MNAIVIEDEKLVAREFAFKLAEVAQDVRIIETLPSVKTALRWFSENAEPDVVFADIQLADGVSFQIFETFQLACPIIFITSYNEYAIQAFKVNGIDYLLKPVEPEDLAKAVAKARLFSRQKAGLPINLQKLMDALQQPGALQPMYKETFLGNSRTGWVPVKVADIAFFQYDAVIFLVTKTSERYPLDYETLEEVEELLDPNRFYRANRQFIVHSDAIHSVLSLHNSKLVLKLNPPHQAVVIDISRQKAPVFKRWLDR</sequence>
<evidence type="ECO:0000313" key="4">
    <source>
        <dbReference type="Proteomes" id="UP000274271"/>
    </source>
</evidence>
<dbReference type="Gene3D" id="3.40.50.2300">
    <property type="match status" value="1"/>
</dbReference>
<comment type="caution">
    <text evidence="3">The sequence shown here is derived from an EMBL/GenBank/DDBJ whole genome shotgun (WGS) entry which is preliminary data.</text>
</comment>
<dbReference type="Proteomes" id="UP000274271">
    <property type="component" value="Unassembled WGS sequence"/>
</dbReference>
<dbReference type="InterPro" id="IPR007492">
    <property type="entry name" value="LytTR_DNA-bd_dom"/>
</dbReference>
<dbReference type="GO" id="GO:0003677">
    <property type="term" value="F:DNA binding"/>
    <property type="evidence" value="ECO:0007669"/>
    <property type="project" value="UniProtKB-KW"/>
</dbReference>
<dbReference type="InterPro" id="IPR046947">
    <property type="entry name" value="LytR-like"/>
</dbReference>
<keyword evidence="3" id="KW-0238">DNA-binding</keyword>
<evidence type="ECO:0000256" key="1">
    <source>
        <dbReference type="PROSITE-ProRule" id="PRU00169"/>
    </source>
</evidence>
<keyword evidence="4" id="KW-1185">Reference proteome</keyword>
<reference evidence="3 4" key="1">
    <citation type="submission" date="2018-11" db="EMBL/GenBank/DDBJ databases">
        <authorList>
            <person name="Zhou Z."/>
            <person name="Wang G."/>
        </authorList>
    </citation>
    <scope>NUCLEOTIDE SEQUENCE [LARGE SCALE GENOMIC DNA]</scope>
    <source>
        <strain evidence="3 4">KCTC42998</strain>
    </source>
</reference>
<dbReference type="SMART" id="SM00448">
    <property type="entry name" value="REC"/>
    <property type="match status" value="1"/>
</dbReference>
<organism evidence="3 4">
    <name type="scientific">Larkinella knui</name>
    <dbReference type="NCBI Taxonomy" id="2025310"/>
    <lineage>
        <taxon>Bacteria</taxon>
        <taxon>Pseudomonadati</taxon>
        <taxon>Bacteroidota</taxon>
        <taxon>Cytophagia</taxon>
        <taxon>Cytophagales</taxon>
        <taxon>Spirosomataceae</taxon>
        <taxon>Larkinella</taxon>
    </lineage>
</organism>
<protein>
    <submittedName>
        <fullName evidence="3">DNA-binding response regulator</fullName>
    </submittedName>
</protein>
<accession>A0A3P1CL28</accession>
<dbReference type="PANTHER" id="PTHR37299">
    <property type="entry name" value="TRANSCRIPTIONAL REGULATOR-RELATED"/>
    <property type="match status" value="1"/>
</dbReference>
<dbReference type="PROSITE" id="PS50110">
    <property type="entry name" value="RESPONSE_REGULATORY"/>
    <property type="match status" value="1"/>
</dbReference>
<dbReference type="PANTHER" id="PTHR37299:SF1">
    <property type="entry name" value="STAGE 0 SPORULATION PROTEIN A HOMOLOG"/>
    <property type="match status" value="1"/>
</dbReference>
<gene>
    <name evidence="3" type="ORF">EHT87_16995</name>
</gene>
<feature type="modified residue" description="4-aspartylphosphate" evidence="1">
    <location>
        <position position="55"/>
    </location>
</feature>
<dbReference type="Pfam" id="PF00072">
    <property type="entry name" value="Response_reg"/>
    <property type="match status" value="1"/>
</dbReference>
<dbReference type="Gene3D" id="2.40.50.1020">
    <property type="entry name" value="LytTr DNA-binding domain"/>
    <property type="match status" value="1"/>
</dbReference>
<dbReference type="OrthoDB" id="646623at2"/>
<dbReference type="RefSeq" id="WP_124907845.1">
    <property type="nucleotide sequence ID" value="NZ_RQJP01000003.1"/>
</dbReference>
<dbReference type="GO" id="GO:0000156">
    <property type="term" value="F:phosphorelay response regulator activity"/>
    <property type="evidence" value="ECO:0007669"/>
    <property type="project" value="InterPro"/>
</dbReference>
<name>A0A3P1CL28_9BACT</name>
<dbReference type="InterPro" id="IPR011006">
    <property type="entry name" value="CheY-like_superfamily"/>
</dbReference>
<dbReference type="EMBL" id="RQJP01000003">
    <property type="protein sequence ID" value="RRB13949.1"/>
    <property type="molecule type" value="Genomic_DNA"/>
</dbReference>
<dbReference type="SMART" id="SM00850">
    <property type="entry name" value="LytTR"/>
    <property type="match status" value="1"/>
</dbReference>
<evidence type="ECO:0000259" key="2">
    <source>
        <dbReference type="PROSITE" id="PS50110"/>
    </source>
</evidence>
<dbReference type="InterPro" id="IPR001789">
    <property type="entry name" value="Sig_transdc_resp-reg_receiver"/>
</dbReference>
<proteinExistence type="predicted"/>
<dbReference type="AlphaFoldDB" id="A0A3P1CL28"/>
<keyword evidence="1" id="KW-0597">Phosphoprotein</keyword>
<dbReference type="Pfam" id="PF04397">
    <property type="entry name" value="LytTR"/>
    <property type="match status" value="1"/>
</dbReference>
<feature type="domain" description="Response regulatory" evidence="2">
    <location>
        <begin position="2"/>
        <end position="115"/>
    </location>
</feature>